<evidence type="ECO:0000313" key="3">
    <source>
        <dbReference type="Proteomes" id="UP001149090"/>
    </source>
</evidence>
<name>A0A9Q0LCH6_ANAIG</name>
<feature type="transmembrane region" description="Helical" evidence="1">
    <location>
        <begin position="58"/>
        <end position="78"/>
    </location>
</feature>
<feature type="transmembrane region" description="Helical" evidence="1">
    <location>
        <begin position="370"/>
        <end position="389"/>
    </location>
</feature>
<proteinExistence type="predicted"/>
<protein>
    <submittedName>
        <fullName evidence="2">Uncharacterized protein</fullName>
    </submittedName>
</protein>
<keyword evidence="1" id="KW-0472">Membrane</keyword>
<evidence type="ECO:0000256" key="1">
    <source>
        <dbReference type="SAM" id="Phobius"/>
    </source>
</evidence>
<keyword evidence="3" id="KW-1185">Reference proteome</keyword>
<organism evidence="2 3">
    <name type="scientific">Anaeramoeba ignava</name>
    <name type="common">Anaerobic marine amoeba</name>
    <dbReference type="NCBI Taxonomy" id="1746090"/>
    <lineage>
        <taxon>Eukaryota</taxon>
        <taxon>Metamonada</taxon>
        <taxon>Anaeramoebidae</taxon>
        <taxon>Anaeramoeba</taxon>
    </lineage>
</organism>
<gene>
    <name evidence="2" type="ORF">M0811_11217</name>
</gene>
<reference evidence="2" key="1">
    <citation type="submission" date="2022-10" db="EMBL/GenBank/DDBJ databases">
        <title>Novel sulphate-reducing endosymbionts in the free-living metamonad Anaeramoeba.</title>
        <authorList>
            <person name="Jerlstrom-Hultqvist J."/>
            <person name="Cepicka I."/>
            <person name="Gallot-Lavallee L."/>
            <person name="Salas-Leiva D."/>
            <person name="Curtis B.A."/>
            <person name="Zahonova K."/>
            <person name="Pipaliya S."/>
            <person name="Dacks J."/>
            <person name="Roger A.J."/>
        </authorList>
    </citation>
    <scope>NUCLEOTIDE SEQUENCE</scope>
    <source>
        <strain evidence="2">BMAN</strain>
    </source>
</reference>
<dbReference type="Proteomes" id="UP001149090">
    <property type="component" value="Unassembled WGS sequence"/>
</dbReference>
<feature type="transmembrane region" description="Helical" evidence="1">
    <location>
        <begin position="129"/>
        <end position="149"/>
    </location>
</feature>
<comment type="caution">
    <text evidence="2">The sequence shown here is derived from an EMBL/GenBank/DDBJ whole genome shotgun (WGS) entry which is preliminary data.</text>
</comment>
<dbReference type="EMBL" id="JAPDFW010000098">
    <property type="protein sequence ID" value="KAJ5070188.1"/>
    <property type="molecule type" value="Genomic_DNA"/>
</dbReference>
<dbReference type="AlphaFoldDB" id="A0A9Q0LCH6"/>
<feature type="transmembrane region" description="Helical" evidence="1">
    <location>
        <begin position="26"/>
        <end position="46"/>
    </location>
</feature>
<keyword evidence="1" id="KW-1133">Transmembrane helix</keyword>
<accession>A0A9Q0LCH6</accession>
<feature type="transmembrane region" description="Helical" evidence="1">
    <location>
        <begin position="216"/>
        <end position="242"/>
    </location>
</feature>
<evidence type="ECO:0000313" key="2">
    <source>
        <dbReference type="EMBL" id="KAJ5070188.1"/>
    </source>
</evidence>
<feature type="transmembrane region" description="Helical" evidence="1">
    <location>
        <begin position="254"/>
        <end position="275"/>
    </location>
</feature>
<sequence>MICVLSKSLKKSIGVSVSKKRTLLKIAGITVTFSTSFLLRFAMLLYRPITDKYFKYGIYITFTYFVPEMIPTCVQLFVMRLKFVSRAPSISQVPSGTTTVTLLKTKEPEKSENSDNTKILLQKKITKKFLYYLISFLILFQIVELAKIMNSIKTSIILISESTLKVENQGKNIFYSLENFRKAKITNANIELAFQESNYINYQSSLIEKFSKIGKIIWFVLNFLSICFLLLFELLFLMKFCFHSKKFSKYFPKIFLIGSSLFFLNFGINFALSIINNDFCYEIEKRRDNYGLNWIVYSSGRKYFSNFVEGCEDVLYYYKNQNQNQNQFIEYFQNLLIESQNLENGNFVQEIFQNLIPSFCKSMLIGMESFIFSSFFSGIILFYGSLILLKLKREEEEQQFKKKKKKKKLNLKI</sequence>
<keyword evidence="1" id="KW-0812">Transmembrane</keyword>